<reference evidence="1" key="1">
    <citation type="submission" date="2021-01" db="EMBL/GenBank/DDBJ databases">
        <title>Whole genome shotgun sequence of Actinoplanes tereljensis NBRC 105297.</title>
        <authorList>
            <person name="Komaki H."/>
            <person name="Tamura T."/>
        </authorList>
    </citation>
    <scope>NUCLEOTIDE SEQUENCE</scope>
    <source>
        <strain evidence="1">NBRC 105297</strain>
    </source>
</reference>
<accession>A0A919TXJ4</accession>
<gene>
    <name evidence="1" type="ORF">Ate02nite_66920</name>
</gene>
<dbReference type="Proteomes" id="UP000623608">
    <property type="component" value="Unassembled WGS sequence"/>
</dbReference>
<dbReference type="InterPro" id="IPR010775">
    <property type="entry name" value="DUF1365"/>
</dbReference>
<sequence>MVTAPALYECTVRHTRTTPLRHAFAYRTYQWYVDVDELPRDRWLGSFRAGDHFGDPAASIRRNVEVFLAGHGIELAGGPIRLLTNARVLGHVFNPLSVYWCHRADGSLAAVIAEVHNTYGGRHCYLLRTDERGRADTAKTFYVSPFNDVSGSYRLSLPEPGERLALTIALDRDGGRPFVASLRGTRRPPDWRHPFVTLAVSLRIRLQGIRLYLRGLKVVPRTEGSR</sequence>
<dbReference type="Pfam" id="PF07103">
    <property type="entry name" value="DUF1365"/>
    <property type="match status" value="1"/>
</dbReference>
<dbReference type="PANTHER" id="PTHR33973:SF4">
    <property type="entry name" value="OS07G0153300 PROTEIN"/>
    <property type="match status" value="1"/>
</dbReference>
<organism evidence="1 2">
    <name type="scientific">Paractinoplanes tereljensis</name>
    <dbReference type="NCBI Taxonomy" id="571912"/>
    <lineage>
        <taxon>Bacteria</taxon>
        <taxon>Bacillati</taxon>
        <taxon>Actinomycetota</taxon>
        <taxon>Actinomycetes</taxon>
        <taxon>Micromonosporales</taxon>
        <taxon>Micromonosporaceae</taxon>
        <taxon>Paractinoplanes</taxon>
    </lineage>
</organism>
<dbReference type="PANTHER" id="PTHR33973">
    <property type="entry name" value="OS07G0153300 PROTEIN"/>
    <property type="match status" value="1"/>
</dbReference>
<name>A0A919TXJ4_9ACTN</name>
<evidence type="ECO:0000313" key="1">
    <source>
        <dbReference type="EMBL" id="GIF23962.1"/>
    </source>
</evidence>
<dbReference type="AlphaFoldDB" id="A0A919TXJ4"/>
<dbReference type="EMBL" id="BOMY01000042">
    <property type="protein sequence ID" value="GIF23962.1"/>
    <property type="molecule type" value="Genomic_DNA"/>
</dbReference>
<protein>
    <submittedName>
        <fullName evidence="1">DUF1365 domain-containing protein</fullName>
    </submittedName>
</protein>
<evidence type="ECO:0000313" key="2">
    <source>
        <dbReference type="Proteomes" id="UP000623608"/>
    </source>
</evidence>
<comment type="caution">
    <text evidence="1">The sequence shown here is derived from an EMBL/GenBank/DDBJ whole genome shotgun (WGS) entry which is preliminary data.</text>
</comment>
<proteinExistence type="predicted"/>
<keyword evidence="2" id="KW-1185">Reference proteome</keyword>